<proteinExistence type="predicted"/>
<sequence>MQGSRGMTILSRKFVQWGMWLFCIISQLSLSLYAQKADSTSALIAPEYDKVGPVRRFWFGDSYRKLYNTPVKMRVMDLSTERGGLQIVKLGGGMQTQSLRMVDPKGREWVLRSIQKYPERSLPENLRKTIVKDIVQDQISITHPFGALTVPPFNEALGIPHAKPELVYVGDDERLGEYRELFKNRTYIFEPRMPFESEKTDNTEKVIRKLLEDNDTQVEQKLTLRARLLDMILGDWDRHEDNWRWDPEKEEGKKTYTPVPRDRDKVYYKTSGVFPVLLSHQWLKAHLQPFGPHIRNISHWNFNARHFDRFFLNRLDRSEWESEIRFVQQTLTDSLIENAMLAMPDTIVKLSANELVHNIRSRRDEMSRTGIDYYKALARVVDIPLSAKNEFVKLDYKKDGVVSLKVNNKKKDGTKGRTLVDRDFFPHETRELRIYGIGGTDSYHIEGKATSPIKVRLIGGDGSDDYTVSSTFPNKKKLYLYEDKDTVSNTIPRDLGLRHRLSKDTAIHAYDYNAFVYDRKGVLVDLNYGIDRGLILGAGYIIENQGFRKSPFAIKHIFKASYLTGRESFLFSYQGIAKSVWKKQDLYVDIASQGPWNLANFFGYGNNTVYEKGEGKGIHYYRNRYDVVDADIALLHPISDKIRLGYGSTSTFFNASEGNNQGRFLADFQQQMPTEKLYGSMFFTGAKVGIDYDGRDNVENTKSGFHAFAKVSWESEIGGASKQHTYLNTAFSIYHTFRKDAVTLANRTGLDAVWGDPYFFQHVQLGGEGSLRGFNSRRFTGKTMVYNNLEMRAKLFSYDSYLVPGTVGLVGFYDVGRVWMSQVQSQTWHQGYGGGLYFIPADLMLIQAAWGISKEAVLPYIRIGLRF</sequence>
<evidence type="ECO:0000259" key="3">
    <source>
        <dbReference type="Pfam" id="PF01103"/>
    </source>
</evidence>
<protein>
    <submittedName>
        <fullName evidence="4">Surface antigen</fullName>
    </submittedName>
</protein>
<dbReference type="GO" id="GO:0019867">
    <property type="term" value="C:outer membrane"/>
    <property type="evidence" value="ECO:0007669"/>
    <property type="project" value="InterPro"/>
</dbReference>
<dbReference type="RefSeq" id="WP_079644103.1">
    <property type="nucleotide sequence ID" value="NZ_FUZF01000014.1"/>
</dbReference>
<evidence type="ECO:0000256" key="1">
    <source>
        <dbReference type="ARBA" id="ARBA00004370"/>
    </source>
</evidence>
<dbReference type="Proteomes" id="UP000190150">
    <property type="component" value="Unassembled WGS sequence"/>
</dbReference>
<keyword evidence="2" id="KW-0472">Membrane</keyword>
<accession>A0A1T5F267</accession>
<keyword evidence="5" id="KW-1185">Reference proteome</keyword>
<dbReference type="EMBL" id="FUZF01000014">
    <property type="protein sequence ID" value="SKB90317.1"/>
    <property type="molecule type" value="Genomic_DNA"/>
</dbReference>
<dbReference type="AlphaFoldDB" id="A0A1T5F267"/>
<gene>
    <name evidence="4" type="ORF">SAMN05660841_02951</name>
</gene>
<dbReference type="InterPro" id="IPR000184">
    <property type="entry name" value="Bac_surfAg_D15"/>
</dbReference>
<organism evidence="4 5">
    <name type="scientific">Sphingobacterium nematocida</name>
    <dbReference type="NCBI Taxonomy" id="1513896"/>
    <lineage>
        <taxon>Bacteria</taxon>
        <taxon>Pseudomonadati</taxon>
        <taxon>Bacteroidota</taxon>
        <taxon>Sphingobacteriia</taxon>
        <taxon>Sphingobacteriales</taxon>
        <taxon>Sphingobacteriaceae</taxon>
        <taxon>Sphingobacterium</taxon>
    </lineage>
</organism>
<dbReference type="Pfam" id="PF01103">
    <property type="entry name" value="Omp85"/>
    <property type="match status" value="1"/>
</dbReference>
<evidence type="ECO:0000256" key="2">
    <source>
        <dbReference type="ARBA" id="ARBA00023136"/>
    </source>
</evidence>
<dbReference type="Gene3D" id="2.40.160.50">
    <property type="entry name" value="membrane protein fhac: a member of the omp85/tpsb transporter family"/>
    <property type="match status" value="1"/>
</dbReference>
<evidence type="ECO:0000313" key="5">
    <source>
        <dbReference type="Proteomes" id="UP000190150"/>
    </source>
</evidence>
<name>A0A1T5F267_9SPHI</name>
<reference evidence="5" key="1">
    <citation type="submission" date="2017-02" db="EMBL/GenBank/DDBJ databases">
        <authorList>
            <person name="Varghese N."/>
            <person name="Submissions S."/>
        </authorList>
    </citation>
    <scope>NUCLEOTIDE SEQUENCE [LARGE SCALE GENOMIC DNA]</scope>
    <source>
        <strain evidence="5">DSM 24091</strain>
    </source>
</reference>
<feature type="domain" description="Bacterial surface antigen (D15)" evidence="3">
    <location>
        <begin position="620"/>
        <end position="844"/>
    </location>
</feature>
<evidence type="ECO:0000313" key="4">
    <source>
        <dbReference type="EMBL" id="SKB90317.1"/>
    </source>
</evidence>
<comment type="subcellular location">
    <subcellularLocation>
        <location evidence="1">Membrane</location>
    </subcellularLocation>
</comment>
<dbReference type="STRING" id="1513896.SAMN05660841_02951"/>